<evidence type="ECO:0000256" key="3">
    <source>
        <dbReference type="ARBA" id="ARBA00012201"/>
    </source>
</evidence>
<proteinExistence type="predicted"/>
<dbReference type="Pfam" id="PF00211">
    <property type="entry name" value="Guanylate_cyc"/>
    <property type="match status" value="2"/>
</dbReference>
<comment type="catalytic activity">
    <reaction evidence="1">
        <text>ATP = 3',5'-cyclic AMP + diphosphate</text>
        <dbReference type="Rhea" id="RHEA:15389"/>
        <dbReference type="ChEBI" id="CHEBI:30616"/>
        <dbReference type="ChEBI" id="CHEBI:33019"/>
        <dbReference type="ChEBI" id="CHEBI:58165"/>
        <dbReference type="EC" id="4.6.1.1"/>
    </reaction>
</comment>
<dbReference type="SUPFAM" id="SSF56784">
    <property type="entry name" value="HAD-like"/>
    <property type="match status" value="1"/>
</dbReference>
<evidence type="ECO:0000256" key="13">
    <source>
        <dbReference type="SAM" id="Phobius"/>
    </source>
</evidence>
<dbReference type="SUPFAM" id="SSF81653">
    <property type="entry name" value="Calcium ATPase, transduction domain A"/>
    <property type="match status" value="1"/>
</dbReference>
<dbReference type="GO" id="GO:0007189">
    <property type="term" value="P:adenylate cyclase-activating G protein-coupled receptor signaling pathway"/>
    <property type="evidence" value="ECO:0007669"/>
    <property type="project" value="TreeGrafter"/>
</dbReference>
<reference evidence="16" key="1">
    <citation type="journal article" date="2006" name="PLoS Biol.">
        <title>Macronuclear genome sequence of the ciliate Tetrahymena thermophila, a model eukaryote.</title>
        <authorList>
            <person name="Eisen J.A."/>
            <person name="Coyne R.S."/>
            <person name="Wu M."/>
            <person name="Wu D."/>
            <person name="Thiagarajan M."/>
            <person name="Wortman J.R."/>
            <person name="Badger J.H."/>
            <person name="Ren Q."/>
            <person name="Amedeo P."/>
            <person name="Jones K.M."/>
            <person name="Tallon L.J."/>
            <person name="Delcher A.L."/>
            <person name="Salzberg S.L."/>
            <person name="Silva J.C."/>
            <person name="Haas B.J."/>
            <person name="Majoros W.H."/>
            <person name="Farzad M."/>
            <person name="Carlton J.M."/>
            <person name="Smith R.K. Jr."/>
            <person name="Garg J."/>
            <person name="Pearlman R.E."/>
            <person name="Karrer K.M."/>
            <person name="Sun L."/>
            <person name="Manning G."/>
            <person name="Elde N.C."/>
            <person name="Turkewitz A.P."/>
            <person name="Asai D.J."/>
            <person name="Wilkes D.E."/>
            <person name="Wang Y."/>
            <person name="Cai H."/>
            <person name="Collins K."/>
            <person name="Stewart B.A."/>
            <person name="Lee S.R."/>
            <person name="Wilamowska K."/>
            <person name="Weinberg Z."/>
            <person name="Ruzzo W.L."/>
            <person name="Wloga D."/>
            <person name="Gaertig J."/>
            <person name="Frankel J."/>
            <person name="Tsao C.-C."/>
            <person name="Gorovsky M.A."/>
            <person name="Keeling P.J."/>
            <person name="Waller R.F."/>
            <person name="Patron N.J."/>
            <person name="Cherry J.M."/>
            <person name="Stover N.A."/>
            <person name="Krieger C.J."/>
            <person name="del Toro C."/>
            <person name="Ryder H.F."/>
            <person name="Williamson S.C."/>
            <person name="Barbeau R.A."/>
            <person name="Hamilton E.P."/>
            <person name="Orias E."/>
        </authorList>
    </citation>
    <scope>NUCLEOTIDE SEQUENCE [LARGE SCALE GENOMIC DNA]</scope>
    <source>
        <strain evidence="16">SB210</strain>
    </source>
</reference>
<dbReference type="GO" id="GO:0005886">
    <property type="term" value="C:plasma membrane"/>
    <property type="evidence" value="ECO:0007669"/>
    <property type="project" value="TreeGrafter"/>
</dbReference>
<keyword evidence="7" id="KW-0067">ATP-binding</keyword>
<feature type="transmembrane region" description="Helical" evidence="13">
    <location>
        <begin position="1920"/>
        <end position="1936"/>
    </location>
</feature>
<evidence type="ECO:0000256" key="5">
    <source>
        <dbReference type="ARBA" id="ARBA00022723"/>
    </source>
</evidence>
<dbReference type="GO" id="GO:0004016">
    <property type="term" value="F:adenylate cyclase activity"/>
    <property type="evidence" value="ECO:0007669"/>
    <property type="project" value="UniProtKB-EC"/>
</dbReference>
<feature type="transmembrane region" description="Helical" evidence="13">
    <location>
        <begin position="2671"/>
        <end position="2690"/>
    </location>
</feature>
<feature type="transmembrane region" description="Helical" evidence="13">
    <location>
        <begin position="2647"/>
        <end position="2665"/>
    </location>
</feature>
<comment type="subcellular location">
    <subcellularLocation>
        <location evidence="2">Membrane</location>
        <topology evidence="2">Multi-pass membrane protein</topology>
    </subcellularLocation>
</comment>
<keyword evidence="8" id="KW-0460">Magnesium</keyword>
<dbReference type="InterPro" id="IPR008250">
    <property type="entry name" value="ATPase_P-typ_transduc_dom_A_sf"/>
</dbReference>
<dbReference type="OrthoDB" id="6127067at2759"/>
<dbReference type="PANTHER" id="PTHR45627:SF12">
    <property type="entry name" value="ADENYLATE CYCLASE TYPE 2"/>
    <property type="match status" value="1"/>
</dbReference>
<dbReference type="Gene3D" id="3.40.50.1000">
    <property type="entry name" value="HAD superfamily/HAD-like"/>
    <property type="match status" value="1"/>
</dbReference>
<dbReference type="PANTHER" id="PTHR45627">
    <property type="entry name" value="ADENYLATE CYCLASE TYPE 1"/>
    <property type="match status" value="1"/>
</dbReference>
<feature type="transmembrane region" description="Helical" evidence="13">
    <location>
        <begin position="1681"/>
        <end position="1707"/>
    </location>
</feature>
<organism evidence="15 16">
    <name type="scientific">Tetrahymena thermophila (strain SB210)</name>
    <dbReference type="NCBI Taxonomy" id="312017"/>
    <lineage>
        <taxon>Eukaryota</taxon>
        <taxon>Sar</taxon>
        <taxon>Alveolata</taxon>
        <taxon>Ciliophora</taxon>
        <taxon>Intramacronucleata</taxon>
        <taxon>Oligohymenophorea</taxon>
        <taxon>Hymenostomatida</taxon>
        <taxon>Tetrahymenina</taxon>
        <taxon>Tetrahymenidae</taxon>
        <taxon>Tetrahymena</taxon>
    </lineage>
</organism>
<dbReference type="CDD" id="cd07302">
    <property type="entry name" value="CHD"/>
    <property type="match status" value="2"/>
</dbReference>
<dbReference type="STRING" id="312017.I7MA50"/>
<feature type="region of interest" description="Disordered" evidence="12">
    <location>
        <begin position="2265"/>
        <end position="2313"/>
    </location>
</feature>
<dbReference type="GO" id="GO:0035556">
    <property type="term" value="P:intracellular signal transduction"/>
    <property type="evidence" value="ECO:0007669"/>
    <property type="project" value="InterPro"/>
</dbReference>
<feature type="transmembrane region" description="Helical" evidence="13">
    <location>
        <begin position="2583"/>
        <end position="2604"/>
    </location>
</feature>
<feature type="transmembrane region" description="Helical" evidence="13">
    <location>
        <begin position="118"/>
        <end position="139"/>
    </location>
</feature>
<dbReference type="RefSeq" id="XP_001023969.2">
    <property type="nucleotide sequence ID" value="XM_001023969.3"/>
</dbReference>
<feature type="transmembrane region" description="Helical" evidence="13">
    <location>
        <begin position="2624"/>
        <end position="2640"/>
    </location>
</feature>
<dbReference type="KEGG" id="tet:TTHERM_00474870"/>
<evidence type="ECO:0000313" key="16">
    <source>
        <dbReference type="Proteomes" id="UP000009168"/>
    </source>
</evidence>
<feature type="transmembrane region" description="Helical" evidence="13">
    <location>
        <begin position="1623"/>
        <end position="1643"/>
    </location>
</feature>
<dbReference type="InterPro" id="IPR029787">
    <property type="entry name" value="Nucleotide_cyclase"/>
</dbReference>
<name>I7MA50_TETTS</name>
<keyword evidence="5" id="KW-0479">Metal-binding</keyword>
<dbReference type="eggNOG" id="KOG3619">
    <property type="taxonomic scope" value="Eukaryota"/>
</dbReference>
<dbReference type="InterPro" id="IPR001054">
    <property type="entry name" value="A/G_cyclase"/>
</dbReference>
<dbReference type="EC" id="4.6.1.1" evidence="3"/>
<dbReference type="PROSITE" id="PS50125">
    <property type="entry name" value="GUANYLATE_CYCLASE_2"/>
    <property type="match status" value="2"/>
</dbReference>
<feature type="transmembrane region" description="Helical" evidence="13">
    <location>
        <begin position="357"/>
        <end position="377"/>
    </location>
</feature>
<evidence type="ECO:0000256" key="6">
    <source>
        <dbReference type="ARBA" id="ARBA00022741"/>
    </source>
</evidence>
<feature type="transmembrane region" description="Helical" evidence="13">
    <location>
        <begin position="1874"/>
        <end position="1892"/>
    </location>
</feature>
<keyword evidence="4 13" id="KW-0812">Transmembrane</keyword>
<dbReference type="SMART" id="SM00044">
    <property type="entry name" value="CYCc"/>
    <property type="match status" value="2"/>
</dbReference>
<evidence type="ECO:0000256" key="11">
    <source>
        <dbReference type="ARBA" id="ARBA00023239"/>
    </source>
</evidence>
<evidence type="ECO:0000256" key="2">
    <source>
        <dbReference type="ARBA" id="ARBA00004141"/>
    </source>
</evidence>
<feature type="transmembrane region" description="Helical" evidence="13">
    <location>
        <begin position="2548"/>
        <end position="2571"/>
    </location>
</feature>
<keyword evidence="9 13" id="KW-1133">Transmembrane helix</keyword>
<feature type="transmembrane region" description="Helical" evidence="13">
    <location>
        <begin position="2525"/>
        <end position="2542"/>
    </location>
</feature>
<evidence type="ECO:0000256" key="1">
    <source>
        <dbReference type="ARBA" id="ARBA00001593"/>
    </source>
</evidence>
<dbReference type="GO" id="GO:0005524">
    <property type="term" value="F:ATP binding"/>
    <property type="evidence" value="ECO:0007669"/>
    <property type="project" value="UniProtKB-KW"/>
</dbReference>
<dbReference type="GO" id="GO:0046872">
    <property type="term" value="F:metal ion binding"/>
    <property type="evidence" value="ECO:0007669"/>
    <property type="project" value="UniProtKB-KW"/>
</dbReference>
<keyword evidence="11" id="KW-0456">Lyase</keyword>
<keyword evidence="10 13" id="KW-0472">Membrane</keyword>
<dbReference type="SUPFAM" id="SSF55073">
    <property type="entry name" value="Nucleotide cyclase"/>
    <property type="match status" value="2"/>
</dbReference>
<dbReference type="eggNOG" id="KOG0206">
    <property type="taxonomic scope" value="Eukaryota"/>
</dbReference>
<feature type="compositionally biased region" description="Polar residues" evidence="12">
    <location>
        <begin position="2269"/>
        <end position="2278"/>
    </location>
</feature>
<feature type="transmembrane region" description="Helical" evidence="13">
    <location>
        <begin position="88"/>
        <end position="106"/>
    </location>
</feature>
<feature type="transmembrane region" description="Helical" evidence="13">
    <location>
        <begin position="1531"/>
        <end position="1551"/>
    </location>
</feature>
<dbReference type="InParanoid" id="I7MA50"/>
<feature type="region of interest" description="Disordered" evidence="12">
    <location>
        <begin position="676"/>
        <end position="696"/>
    </location>
</feature>
<evidence type="ECO:0000256" key="4">
    <source>
        <dbReference type="ARBA" id="ARBA00022692"/>
    </source>
</evidence>
<protein>
    <recommendedName>
        <fullName evidence="3">adenylate cyclase</fullName>
        <ecNumber evidence="3">4.6.1.1</ecNumber>
    </recommendedName>
</protein>
<feature type="domain" description="Guanylate cyclase" evidence="14">
    <location>
        <begin position="2749"/>
        <end position="2879"/>
    </location>
</feature>
<feature type="transmembrane region" description="Helical" evidence="13">
    <location>
        <begin position="1956"/>
        <end position="1976"/>
    </location>
</feature>
<feature type="domain" description="Guanylate cyclase" evidence="14">
    <location>
        <begin position="2035"/>
        <end position="2180"/>
    </location>
</feature>
<dbReference type="Gene3D" id="3.30.70.1230">
    <property type="entry name" value="Nucleotide cyclase"/>
    <property type="match status" value="2"/>
</dbReference>
<feature type="transmembrane region" description="Helical" evidence="13">
    <location>
        <begin position="1844"/>
        <end position="1862"/>
    </location>
</feature>
<feature type="transmembrane region" description="Helical" evidence="13">
    <location>
        <begin position="1582"/>
        <end position="1603"/>
    </location>
</feature>
<feature type="transmembrane region" description="Helical" evidence="13">
    <location>
        <begin position="1804"/>
        <end position="1824"/>
    </location>
</feature>
<feature type="transmembrane region" description="Helical" evidence="13">
    <location>
        <begin position="1397"/>
        <end position="1415"/>
    </location>
</feature>
<feature type="transmembrane region" description="Helical" evidence="13">
    <location>
        <begin position="1500"/>
        <end position="1519"/>
    </location>
</feature>
<evidence type="ECO:0000313" key="15">
    <source>
        <dbReference type="EMBL" id="EAS03724.2"/>
    </source>
</evidence>
<evidence type="ECO:0000256" key="9">
    <source>
        <dbReference type="ARBA" id="ARBA00022989"/>
    </source>
</evidence>
<dbReference type="Gene3D" id="2.70.150.10">
    <property type="entry name" value="Calcium-transporting ATPase, cytoplasmic transduction domain A"/>
    <property type="match status" value="1"/>
</dbReference>
<dbReference type="InterPro" id="IPR036412">
    <property type="entry name" value="HAD-like_sf"/>
</dbReference>
<feature type="compositionally biased region" description="Polar residues" evidence="12">
    <location>
        <begin position="934"/>
        <end position="956"/>
    </location>
</feature>
<dbReference type="Proteomes" id="UP000009168">
    <property type="component" value="Unassembled WGS sequence"/>
</dbReference>
<gene>
    <name evidence="15" type="ORF">TTHERM_00474870</name>
</gene>
<feature type="compositionally biased region" description="Polar residues" evidence="12">
    <location>
        <begin position="978"/>
        <end position="997"/>
    </location>
</feature>
<feature type="transmembrane region" description="Helical" evidence="13">
    <location>
        <begin position="1898"/>
        <end position="1915"/>
    </location>
</feature>
<dbReference type="GeneID" id="7841971"/>
<accession>I7MA50</accession>
<keyword evidence="16" id="KW-1185">Reference proteome</keyword>
<evidence type="ECO:0000256" key="7">
    <source>
        <dbReference type="ARBA" id="ARBA00022840"/>
    </source>
</evidence>
<evidence type="ECO:0000259" key="14">
    <source>
        <dbReference type="PROSITE" id="PS50125"/>
    </source>
</evidence>
<keyword evidence="6" id="KW-0547">Nucleotide-binding</keyword>
<evidence type="ECO:0000256" key="8">
    <source>
        <dbReference type="ARBA" id="ARBA00022842"/>
    </source>
</evidence>
<dbReference type="EMBL" id="GG662472">
    <property type="protein sequence ID" value="EAS03724.2"/>
    <property type="molecule type" value="Genomic_DNA"/>
</dbReference>
<evidence type="ECO:0000256" key="10">
    <source>
        <dbReference type="ARBA" id="ARBA00023136"/>
    </source>
</evidence>
<dbReference type="GO" id="GO:0009190">
    <property type="term" value="P:cyclic nucleotide biosynthetic process"/>
    <property type="evidence" value="ECO:0007669"/>
    <property type="project" value="InterPro"/>
</dbReference>
<feature type="region of interest" description="Disordered" evidence="12">
    <location>
        <begin position="894"/>
        <end position="997"/>
    </location>
</feature>
<feature type="transmembrane region" description="Helical" evidence="13">
    <location>
        <begin position="1652"/>
        <end position="1669"/>
    </location>
</feature>
<dbReference type="InterPro" id="IPR023214">
    <property type="entry name" value="HAD_sf"/>
</dbReference>
<evidence type="ECO:0000256" key="12">
    <source>
        <dbReference type="SAM" id="MobiDB-lite"/>
    </source>
</evidence>
<sequence length="2932" mass="339766">MTMKSKRRVVQKSIKEVLGNKLLITYYSEDEILFNQLHSDQQQQKTIEIIYGEAVSIQGYKDLQYQTNAIETQQYSQSNFLYSMLIKTFSRLYFFAMFIVFAIYISDSTLSVRDQIEASFSVFFPFIFTYVVVSLREYYFELRRAKKDKIVNQQQCTIIRKFREENPVGQGINKVQSLQAVQNQSLIDIEYKTSQKVQIYQHIKWEDLKIGDIVLLKKDDICPADMLILDMFDFQCTVNTQNIDDKSDEKIKTASELMFLPKTSKIKGNHVEYRKLLTGKFSFKGFQDSFKGLVKLKKDPIAQELTPDQFIMRGSQIQFTEWILGLVIEIGMQTYIYRKFKRPQIIYYNSTFMRKQFIFSAISIMIIIILIFLNLAFTEVNQCLKDGFTKLDTKLVITALLHLPIYYHAVSESLITLYCIYINRQDEKRDQQQRQKSKSLEGIKNMNHFHFQQNQNGLCRQNSDNSHIHLKKETELQKEENNTLAALKTQTEEKQTTVKIDDCFQQLNDTRSIVDMCLTTHLVFNTANTLTTGQNSITGLLISNCIYHVDNNTLKTLINRRNIKKDTLINFQMQNQNPNHKNGQSYQNQSGFTLNGENTKQQKSGFQSLAISFHSQNPLMINLNNLNGISQYGGNLNGLDLEKVVEESRNLEVNSKGFNQPTDSKLSGIELTNNVPSTHSKKIHHNSRAPLLGGNFNRSQGLKKNYSLMIENSNFNKSNEQQSGILESLNDQNQVQNVKIRDNPRSATSIVTGKLLQTKKNDLNIEEENFIQPSLSNIIPIPIIKNIEHDAENLHTHNEIQNLLGDTPQSKSKEDQFFVNNLGEESNKNYLVNDNKLPSTDCVQNDIEIEIHSTKDNNYKLNQNQMMTNANIANFVNSLEYHKKNNHKIPQLVPKKISDIDSPFPESDGEVSSPRRAKKVAKLNRSTDFDLKNIPQQQRSTDGSNQTVSNQKNQISDYLRNTVAKGVKKTLKNEELESNSNTQGSGKSTNNQNKFRTGSSTLRSLANQLNGGVDFNSILENKDFINIYTNEESENYLETHEILKAMLLCHYTRSFFDEDTQKITNRSFYHIEELQLQLGNSLGYNFEFSCFIDGEFNYVLKKDNNYFKYKVIAYHYYSKLDRFCILIQESEAVYSLYIKEEVTNISQINYLNENIISDLNPVCNYYRFQGNRSILYCKKEMDLKDVQDFISKMELQQNLSNLFNHILAKNVQYLTLVAVKEQTVPGLETLFKLLKEAKIKSWIATGEKQSKVIPICFSAGILDKMHKHIAFDTDEYDKLAFLIRNMLQQLKDGFQKAHNTQKQANEIISNLNININSGSNIQRESLNDIKFSQWQPGSSGINASKRVLQRSKSQSTTKHVRQASRKSIVSGMELENQFRFSLLVSGKSFKEIINSSYLYNHFAFICYFAHSVVGYDMTPELKAQLIKVINVKMNQNFKTMFIGDTLADFQAFTDSNISAHKKSSFNETQNYPGIQFDKIDNLLQILLLHSKMVSEIFEDALYFNTYRGILMIFVIMFQFQMCDIDYQMFNLGTMLFLSFFIVFIQSLIIIYKKYKKYQGSQLNQSGLIQQYGTLKTFSNQKLLLKIIKLVFITLVDSSAFYFFVHFILSRITTSEGYTLTQQLINYIEQYFALAVIPYIRLLVEYKFKIKHALIVSFLLLAVPLLAFSFDPLIRIQIKESFILLGNAQFILTIFFIPFFIYSFNLLLQNYVSIKSFPLIKSLQKLRQVIQDSMRESYFIKPKQFNIAKLIREIFQAFEPDIILSSYMLSEQVNLREASMNKYTLKFKDQNIEARFLSQYKKISLAYSRTITTLSFIFIEIFILYRSILYTGASFSEFNPSFYTIYFLGAFFLFFIQIFVFVFSEKYQKYIRQVNYGIILIRIIYFMILINIADVYDSVPGILICIFLSVIMLPLIRLDYLFCLGILILLIVILREFNVISNQVSLQNDPDIKQFSVIHILLSHIEISFLFFVCFLVQKRNYEEIERKNFQVNQTLTQATSKMKDTLSILLPRFIREKLYSGQNYDKISTNQGNVAVLFCDITNFDEIMMQEEEKIVKVLDNLFRQFDKSCQANQVLKIETVGKTYMAAAGLRDVDEYYQDGQNQVNTFVDPVKRCLQVAMEMQEIAKNITWGNTNNGGKSGKVEIKIGINYGTVISGVIGFHKPQFSLIGDTVNTASRVCSTGLPKTINISNSSYQKVIQLSQYRFEKREVEAKGKGIITTYVVTQKSNTYNKKKGLQQSLQLQQEIINKLHPIIKKQQQQQVKEKAQENLNGQSVIQEASSSQKSKEKSDESPSSNSKNRNSEEIKRKSRRRSGTYYIDSVSKFAALKIAHQQDNQENKAKPQTHASQKIIKIQTMSNINEDSQKLIMGKDNNQATSNNQIANRSQNNSSSNLNVRGRINSIFLATSNQNIINLQEEVIEPIHQAELQLGIENKIDMQKVSNHGLNLQYYDLKQIKMQYQEEKDDISQGKQNNNKMRLNMSYWTGAQSSHNLPEKNFEFDEMLSEFWTNQIDDSVQQMNGAFKLTFLQIFLYTVSLFFVIGPSKFNLIIAIRCGLIIFIITAFLLFKYILKPQQLSMNKFRMYIIIFYFIIFGALNVEIWMASDSTSKADSNYVLYNEAEGKQIINVLIYEIYLVYYLFFRLRVFIFMQQLPVFLTSFIIFIIHNIMDDLIFQSIVIKVLFMQICFILLQYQLFKKDQENFNTLQSLNEKNQQTDKLIQYLLPKHILERFLMNPTASYIIAEKFDKQTILFADIAGFTRYSDQNQPETVVKMLRTIFTEFDQKCQYHKVFKVYTIGDCYVILGNTNHENRDPPTEAYNVIMMAFQMIEILKRTTELVENQIDMRIGVHTGKIVGGLVGTQIVRYDIYGVDVMIANKMESNGQKGSVVVSETTKDILQERYGKEFIFTEKGDVYIKATDTNIRTFFCDKNPI</sequence>